<evidence type="ECO:0000256" key="3">
    <source>
        <dbReference type="ARBA" id="ARBA00022723"/>
    </source>
</evidence>
<dbReference type="RefSeq" id="WP_005185592.1">
    <property type="nucleotide sequence ID" value="NZ_CP045804.1"/>
</dbReference>
<dbReference type="AlphaFoldDB" id="A0A857L0R2"/>
<evidence type="ECO:0000313" key="8">
    <source>
        <dbReference type="EMBL" id="QHN40769.1"/>
    </source>
</evidence>
<evidence type="ECO:0000259" key="7">
    <source>
        <dbReference type="Pfam" id="PF02668"/>
    </source>
</evidence>
<dbReference type="SUPFAM" id="SSF51197">
    <property type="entry name" value="Clavaminate synthase-like"/>
    <property type="match status" value="1"/>
</dbReference>
<evidence type="ECO:0000256" key="1">
    <source>
        <dbReference type="ARBA" id="ARBA00001954"/>
    </source>
</evidence>
<dbReference type="GO" id="GO:0051213">
    <property type="term" value="F:dioxygenase activity"/>
    <property type="evidence" value="ECO:0007669"/>
    <property type="project" value="UniProtKB-KW"/>
</dbReference>
<dbReference type="PANTHER" id="PTHR43779">
    <property type="entry name" value="DIOXYGENASE RV0097-RELATED"/>
    <property type="match status" value="1"/>
</dbReference>
<keyword evidence="3" id="KW-0479">Metal-binding</keyword>
<keyword evidence="6" id="KW-0408">Iron</keyword>
<dbReference type="PANTHER" id="PTHR43779:SF3">
    <property type="entry name" value="(3R)-3-[(CARBOXYMETHYL)AMINO]FATTY ACID OXYGENASE_DECARBOXYLASE"/>
    <property type="match status" value="1"/>
</dbReference>
<comment type="similarity">
    <text evidence="2">Belongs to the TfdA dioxygenase family.</text>
</comment>
<evidence type="ECO:0000256" key="5">
    <source>
        <dbReference type="ARBA" id="ARBA00023002"/>
    </source>
</evidence>
<dbReference type="InterPro" id="IPR051178">
    <property type="entry name" value="TfdA_dioxygenase"/>
</dbReference>
<dbReference type="EMBL" id="CP045810">
    <property type="protein sequence ID" value="QHN40769.1"/>
    <property type="molecule type" value="Genomic_DNA"/>
</dbReference>
<name>A0A857L0R2_9ACTN</name>
<keyword evidence="4 8" id="KW-0223">Dioxygenase</keyword>
<reference evidence="8" key="1">
    <citation type="journal article" date="2021" name="Nat. Microbiol.">
        <title>Cocultivation of an ultrasmall environmental parasitic bacterium with lytic ability against bacteria associated with wastewater foams.</title>
        <authorList>
            <person name="Batinovic S."/>
            <person name="Rose J.J.A."/>
            <person name="Ratcliffe J."/>
            <person name="Seviour R.J."/>
            <person name="Petrovski S."/>
        </authorList>
    </citation>
    <scope>NUCLEOTIDE SEQUENCE</scope>
    <source>
        <strain evidence="8">CON44</strain>
    </source>
</reference>
<protein>
    <submittedName>
        <fullName evidence="8">TauD/TfdA family dioxygenase</fullName>
    </submittedName>
</protein>
<evidence type="ECO:0000256" key="2">
    <source>
        <dbReference type="ARBA" id="ARBA00005896"/>
    </source>
</evidence>
<sequence>MEFSTASADRLGVTVRGLIPQVATDDDIKQLHDAVFEHKLVILKNQDLPSADYLEFARRFGDVVRYYEPMYEHPEHPDIFVSSNVPKDGKQIGVPRTGKFWHSDYQFRPDPFSITFIYPQVIPAKNRGTHYINMADAYTRLPEDLKREIEGTYSVHSVRKYFKIRPSDVYRPLSEVIREVETKTPPHICPTVVKHPRTGEPVLYISEGFTVGIQDADGNDLGEDLLQRLFEATGQLDDTCSQPGTHLVTPEPGDLLMWDNRSLIHRALHTPTPEPTVSHRVTVSDGATLQPV</sequence>
<accession>A0A857L0R2</accession>
<proteinExistence type="inferred from homology"/>
<dbReference type="InterPro" id="IPR003819">
    <property type="entry name" value="TauD/TfdA-like"/>
</dbReference>
<comment type="cofactor">
    <cofactor evidence="1">
        <name>Fe(2+)</name>
        <dbReference type="ChEBI" id="CHEBI:29033"/>
    </cofactor>
</comment>
<dbReference type="GO" id="GO:0046872">
    <property type="term" value="F:metal ion binding"/>
    <property type="evidence" value="ECO:0007669"/>
    <property type="project" value="UniProtKB-KW"/>
</dbReference>
<organism evidence="8">
    <name type="scientific">Gordonia amarae</name>
    <dbReference type="NCBI Taxonomy" id="36821"/>
    <lineage>
        <taxon>Bacteria</taxon>
        <taxon>Bacillati</taxon>
        <taxon>Actinomycetota</taxon>
        <taxon>Actinomycetes</taxon>
        <taxon>Mycobacteriales</taxon>
        <taxon>Gordoniaceae</taxon>
        <taxon>Gordonia</taxon>
    </lineage>
</organism>
<keyword evidence="5" id="KW-0560">Oxidoreductase</keyword>
<dbReference type="Gene3D" id="3.60.130.10">
    <property type="entry name" value="Clavaminate synthase-like"/>
    <property type="match status" value="1"/>
</dbReference>
<dbReference type="Pfam" id="PF02668">
    <property type="entry name" value="TauD"/>
    <property type="match status" value="1"/>
</dbReference>
<evidence type="ECO:0000256" key="4">
    <source>
        <dbReference type="ARBA" id="ARBA00022964"/>
    </source>
</evidence>
<gene>
    <name evidence="8" type="ORF">GII30_17875</name>
</gene>
<evidence type="ECO:0000256" key="6">
    <source>
        <dbReference type="ARBA" id="ARBA00023004"/>
    </source>
</evidence>
<feature type="domain" description="TauD/TfdA-like" evidence="7">
    <location>
        <begin position="21"/>
        <end position="275"/>
    </location>
</feature>
<dbReference type="InterPro" id="IPR042098">
    <property type="entry name" value="TauD-like_sf"/>
</dbReference>